<evidence type="ECO:0000256" key="1">
    <source>
        <dbReference type="ARBA" id="ARBA00004571"/>
    </source>
</evidence>
<keyword evidence="2 10" id="KW-0813">Transport</keyword>
<feature type="domain" description="TonB-dependent receptor plug" evidence="14">
    <location>
        <begin position="54"/>
        <end position="167"/>
    </location>
</feature>
<evidence type="ECO:0000256" key="10">
    <source>
        <dbReference type="PROSITE-ProRule" id="PRU01360"/>
    </source>
</evidence>
<dbReference type="AlphaFoldDB" id="A0A1B7HKY0"/>
<evidence type="ECO:0000256" key="11">
    <source>
        <dbReference type="RuleBase" id="RU003357"/>
    </source>
</evidence>
<dbReference type="Proteomes" id="UP000078286">
    <property type="component" value="Unassembled WGS sequence"/>
</dbReference>
<keyword evidence="4 10" id="KW-0812">Transmembrane</keyword>
<comment type="similarity">
    <text evidence="10 11">Belongs to the TonB-dependent receptor family.</text>
</comment>
<keyword evidence="7 11" id="KW-0798">TonB box</keyword>
<dbReference type="Pfam" id="PF00593">
    <property type="entry name" value="TonB_dep_Rec_b-barrel"/>
    <property type="match status" value="1"/>
</dbReference>
<dbReference type="CDD" id="cd01347">
    <property type="entry name" value="ligand_gated_channel"/>
    <property type="match status" value="1"/>
</dbReference>
<dbReference type="InterPro" id="IPR036942">
    <property type="entry name" value="Beta-barrel_TonB_sf"/>
</dbReference>
<dbReference type="Gene3D" id="2.170.130.10">
    <property type="entry name" value="TonB-dependent receptor, plug domain"/>
    <property type="match status" value="1"/>
</dbReference>
<dbReference type="PATRIC" id="fig|1354255.3.peg.2877"/>
<dbReference type="SUPFAM" id="SSF56935">
    <property type="entry name" value="Porins"/>
    <property type="match status" value="1"/>
</dbReference>
<name>A0A1B7HKY0_9ENTR</name>
<dbReference type="InterPro" id="IPR037066">
    <property type="entry name" value="Plug_dom_sf"/>
</dbReference>
<feature type="chain" id="PRO_5008593052" evidence="12">
    <location>
        <begin position="30"/>
        <end position="671"/>
    </location>
</feature>
<evidence type="ECO:0000259" key="13">
    <source>
        <dbReference type="Pfam" id="PF00593"/>
    </source>
</evidence>
<comment type="subcellular location">
    <subcellularLocation>
        <location evidence="1 10">Cell outer membrane</location>
        <topology evidence="1 10">Multi-pass membrane protein</topology>
    </subcellularLocation>
</comment>
<evidence type="ECO:0000256" key="8">
    <source>
        <dbReference type="ARBA" id="ARBA00023136"/>
    </source>
</evidence>
<feature type="signal peptide" evidence="12">
    <location>
        <begin position="1"/>
        <end position="29"/>
    </location>
</feature>
<sequence>MGNNKRLVLARTVAGIAVLAGGSMLTVLAEENSSSLNENEDQMVVTASGFSQQKKDAPATISVIDRKQLDEKPNRNVAEAIQDLPGVNIGSGSSDMATGSIMMRGMDSSYTAFMVNSVKQNTGESRPYGQDIGAEVNFLPPMEAIERIEVIRGPMSSLYGSDAIGGVVNVITKKPYGVADWTGALAANTFIQEDSSFGNTNQMNLFAMGPIVPDVLGVSIAADWLNRRDDNRDNYFSKNDRKSVDMTVGLAANETNLFDLNVVSGEQKKNRDNAPWMWRFDRDALTLSHNGWYAEDTIETKNYINYEKGRSKYSLDGDAPQYIKTENYVANSQTTFTLDSHKLTIGANFTREELNDQFAVSSKEAPGVEPVTKISRNGWALFAEDGWQIGDFTLTTSARMDRDNYFGTHVTPKLYGNWAITDAWALKGGVSAGYKKPELRETSADFVTPRGSLPPYPYLTVGNDDLKPEKSVNSELGLYWAGEKLALDGTVFYTQFKDKISEETICETTATNQCQMNGYQADSISKYFNVGKADVYGVELNADWQVTETVKANANYTYNHSEQKTGVNKGYALNDFPRHMANLSLTWSATQALDLWSKANYRSSNRDTGDHIDYEAWTMVDLGARYQLNKNTQLMAGVYNLFDADPQRISPWGDYGLVEGRRYNLGARIEF</sequence>
<dbReference type="GO" id="GO:0009279">
    <property type="term" value="C:cell outer membrane"/>
    <property type="evidence" value="ECO:0007669"/>
    <property type="project" value="UniProtKB-SubCell"/>
</dbReference>
<protein>
    <submittedName>
        <fullName evidence="15">TonB-dependent outer membrane ferrienterochelin/colicin receptor</fullName>
    </submittedName>
</protein>
<comment type="caution">
    <text evidence="15">The sequence shown here is derived from an EMBL/GenBank/DDBJ whole genome shotgun (WGS) entry which is preliminary data.</text>
</comment>
<dbReference type="InterPro" id="IPR039426">
    <property type="entry name" value="TonB-dep_rcpt-like"/>
</dbReference>
<keyword evidence="5 12" id="KW-0732">Signal</keyword>
<accession>A0A1B7HKY0</accession>
<dbReference type="PANTHER" id="PTHR30069:SF53">
    <property type="entry name" value="COLICIN I RECEPTOR-RELATED"/>
    <property type="match status" value="1"/>
</dbReference>
<dbReference type="Gene3D" id="2.40.170.20">
    <property type="entry name" value="TonB-dependent receptor, beta-barrel domain"/>
    <property type="match status" value="1"/>
</dbReference>
<evidence type="ECO:0000256" key="7">
    <source>
        <dbReference type="ARBA" id="ARBA00023077"/>
    </source>
</evidence>
<dbReference type="PROSITE" id="PS52016">
    <property type="entry name" value="TONB_DEPENDENT_REC_3"/>
    <property type="match status" value="1"/>
</dbReference>
<proteinExistence type="inferred from homology"/>
<evidence type="ECO:0000259" key="14">
    <source>
        <dbReference type="Pfam" id="PF07715"/>
    </source>
</evidence>
<keyword evidence="9 10" id="KW-0998">Cell outer membrane</keyword>
<evidence type="ECO:0000256" key="12">
    <source>
        <dbReference type="SAM" id="SignalP"/>
    </source>
</evidence>
<dbReference type="EMBL" id="LXEO01000044">
    <property type="protein sequence ID" value="OAT16290.1"/>
    <property type="molecule type" value="Genomic_DNA"/>
</dbReference>
<evidence type="ECO:0000256" key="3">
    <source>
        <dbReference type="ARBA" id="ARBA00022452"/>
    </source>
</evidence>
<keyword evidence="15" id="KW-0675">Receptor</keyword>
<gene>
    <name evidence="15" type="ORF">M979_2796</name>
</gene>
<evidence type="ECO:0000313" key="16">
    <source>
        <dbReference type="Proteomes" id="UP000078286"/>
    </source>
</evidence>
<organism evidence="15 16">
    <name type="scientific">Buttiauxella noackiae ATCC 51607</name>
    <dbReference type="NCBI Taxonomy" id="1354255"/>
    <lineage>
        <taxon>Bacteria</taxon>
        <taxon>Pseudomonadati</taxon>
        <taxon>Pseudomonadota</taxon>
        <taxon>Gammaproteobacteria</taxon>
        <taxon>Enterobacterales</taxon>
        <taxon>Enterobacteriaceae</taxon>
        <taxon>Buttiauxella</taxon>
    </lineage>
</organism>
<evidence type="ECO:0000256" key="5">
    <source>
        <dbReference type="ARBA" id="ARBA00022729"/>
    </source>
</evidence>
<feature type="domain" description="TonB-dependent receptor-like beta-barrel" evidence="13">
    <location>
        <begin position="226"/>
        <end position="641"/>
    </location>
</feature>
<dbReference type="GO" id="GO:0044718">
    <property type="term" value="P:siderophore transmembrane transport"/>
    <property type="evidence" value="ECO:0007669"/>
    <property type="project" value="TreeGrafter"/>
</dbReference>
<evidence type="ECO:0000256" key="9">
    <source>
        <dbReference type="ARBA" id="ARBA00023237"/>
    </source>
</evidence>
<keyword evidence="8 10" id="KW-0472">Membrane</keyword>
<evidence type="ECO:0000313" key="15">
    <source>
        <dbReference type="EMBL" id="OAT16290.1"/>
    </source>
</evidence>
<dbReference type="InterPro" id="IPR012910">
    <property type="entry name" value="Plug_dom"/>
</dbReference>
<dbReference type="PANTHER" id="PTHR30069">
    <property type="entry name" value="TONB-DEPENDENT OUTER MEMBRANE RECEPTOR"/>
    <property type="match status" value="1"/>
</dbReference>
<dbReference type="Pfam" id="PF07715">
    <property type="entry name" value="Plug"/>
    <property type="match status" value="1"/>
</dbReference>
<evidence type="ECO:0000256" key="6">
    <source>
        <dbReference type="ARBA" id="ARBA00023065"/>
    </source>
</evidence>
<evidence type="ECO:0000256" key="4">
    <source>
        <dbReference type="ARBA" id="ARBA00022692"/>
    </source>
</evidence>
<keyword evidence="3 10" id="KW-1134">Transmembrane beta strand</keyword>
<keyword evidence="6" id="KW-0406">Ion transport</keyword>
<keyword evidence="16" id="KW-1185">Reference proteome</keyword>
<reference evidence="15 16" key="1">
    <citation type="submission" date="2016-04" db="EMBL/GenBank/DDBJ databases">
        <title>ATOL: Assembling a taxonomically balanced genome-scale reconstruction of the evolutionary history of the Enterobacteriaceae.</title>
        <authorList>
            <person name="Plunkett G.III."/>
            <person name="Neeno-Eckwall E.C."/>
            <person name="Glasner J.D."/>
            <person name="Perna N.T."/>
        </authorList>
    </citation>
    <scope>NUCLEOTIDE SEQUENCE [LARGE SCALE GENOMIC DNA]</scope>
    <source>
        <strain evidence="15 16">ATCC 51607</strain>
    </source>
</reference>
<evidence type="ECO:0000256" key="2">
    <source>
        <dbReference type="ARBA" id="ARBA00022448"/>
    </source>
</evidence>
<dbReference type="GO" id="GO:0015344">
    <property type="term" value="F:siderophore uptake transmembrane transporter activity"/>
    <property type="evidence" value="ECO:0007669"/>
    <property type="project" value="TreeGrafter"/>
</dbReference>
<dbReference type="InterPro" id="IPR000531">
    <property type="entry name" value="Beta-barrel_TonB"/>
</dbReference>